<sequence>MARRMLAVALVVLVALAGCQSPATTSDADGTTTALNTTEAPDDTQTGDTDDFDYADPETDRLGWEGGYWHNESLPVTVSDGLNQSERNQVINRSMARVEQIRGIEFEEPVSVDVISRDTYQDEYADSGDTSPELQTFDNVKFEAMFLIGETDDSISVQESNRGSNVLGFYTPKDDRIVVISESETPTIDENTLGHELMHALQFRNFDANFSSPTRDKANAHNGLIEGEASFLDNTYSEKCGAAWECASPESGGGGGGGDLHLGVYIMKYFPYSAGANFVEHVYEGGGWAAVEAVYDDPPASSEQVSEPQKYGSDQPTDVTLPDRSTDDWNRVTVDGRAEYGEVGVGGLTAMFGYPAYEQDRHSQDYVINPLNLDENGNVVRSSPFNYATQPVEGWDGEQLWVYENGDQTAYTWRLAWDSERDAEEFATTYRQVLQYWGAEQRSDGVWRIPEEESEFADAFRVTVSGDTVTIVNAPTVDELDDVHQD</sequence>
<evidence type="ECO:0000313" key="3">
    <source>
        <dbReference type="Proteomes" id="UP000471521"/>
    </source>
</evidence>
<name>A0A6B0SIA7_9EURY</name>
<reference evidence="2 3" key="1">
    <citation type="submission" date="2019-12" db="EMBL/GenBank/DDBJ databases">
        <title>Isolation and characterization of three novel carbon monoxide-oxidizing members of Halobacteria from salione crusts and soils.</title>
        <authorList>
            <person name="Myers M.R."/>
            <person name="King G.M."/>
        </authorList>
    </citation>
    <scope>NUCLEOTIDE SEQUENCE [LARGE SCALE GENOMIC DNA]</scope>
    <source>
        <strain evidence="2 3">PCN9</strain>
    </source>
</reference>
<proteinExistence type="predicted"/>
<dbReference type="Proteomes" id="UP000471521">
    <property type="component" value="Unassembled WGS sequence"/>
</dbReference>
<gene>
    <name evidence="2" type="ORF">GRX66_01040</name>
</gene>
<dbReference type="NCBIfam" id="NF038145">
    <property type="entry name" value="Hvo_1808_fam"/>
    <property type="match status" value="1"/>
</dbReference>
<feature type="region of interest" description="Disordered" evidence="1">
    <location>
        <begin position="299"/>
        <end position="328"/>
    </location>
</feature>
<feature type="compositionally biased region" description="Acidic residues" evidence="1">
    <location>
        <begin position="48"/>
        <end position="57"/>
    </location>
</feature>
<evidence type="ECO:0000256" key="1">
    <source>
        <dbReference type="SAM" id="MobiDB-lite"/>
    </source>
</evidence>
<dbReference type="OrthoDB" id="85977at2157"/>
<dbReference type="InterPro" id="IPR047792">
    <property type="entry name" value="Hvo_1808-like"/>
</dbReference>
<dbReference type="RefSeq" id="WP_159524846.1">
    <property type="nucleotide sequence ID" value="NZ_WUUU01000002.1"/>
</dbReference>
<dbReference type="PROSITE" id="PS51257">
    <property type="entry name" value="PROKAR_LIPOPROTEIN"/>
    <property type="match status" value="1"/>
</dbReference>
<accession>A0A6B0SIA7</accession>
<keyword evidence="3" id="KW-1185">Reference proteome</keyword>
<dbReference type="EMBL" id="WUUU01000002">
    <property type="protein sequence ID" value="MXR19253.1"/>
    <property type="molecule type" value="Genomic_DNA"/>
</dbReference>
<feature type="compositionally biased region" description="Polar residues" evidence="1">
    <location>
        <begin position="301"/>
        <end position="318"/>
    </location>
</feature>
<protein>
    <recommendedName>
        <fullName evidence="4">Lipoprotein</fullName>
    </recommendedName>
</protein>
<organism evidence="2 3">
    <name type="scientific">Halobacterium bonnevillei</name>
    <dbReference type="NCBI Taxonomy" id="2692200"/>
    <lineage>
        <taxon>Archaea</taxon>
        <taxon>Methanobacteriati</taxon>
        <taxon>Methanobacteriota</taxon>
        <taxon>Stenosarchaea group</taxon>
        <taxon>Halobacteria</taxon>
        <taxon>Halobacteriales</taxon>
        <taxon>Halobacteriaceae</taxon>
        <taxon>Halobacterium</taxon>
    </lineage>
</organism>
<feature type="compositionally biased region" description="Low complexity" evidence="1">
    <location>
        <begin position="22"/>
        <end position="34"/>
    </location>
</feature>
<comment type="caution">
    <text evidence="2">The sequence shown here is derived from an EMBL/GenBank/DDBJ whole genome shotgun (WGS) entry which is preliminary data.</text>
</comment>
<dbReference type="AlphaFoldDB" id="A0A6B0SIA7"/>
<evidence type="ECO:0000313" key="2">
    <source>
        <dbReference type="EMBL" id="MXR19253.1"/>
    </source>
</evidence>
<evidence type="ECO:0008006" key="4">
    <source>
        <dbReference type="Google" id="ProtNLM"/>
    </source>
</evidence>
<feature type="region of interest" description="Disordered" evidence="1">
    <location>
        <begin position="22"/>
        <end position="57"/>
    </location>
</feature>